<feature type="non-terminal residue" evidence="1">
    <location>
        <position position="47"/>
    </location>
</feature>
<name>A0A059F591_9MICR</name>
<dbReference type="Proteomes" id="UP000030655">
    <property type="component" value="Unassembled WGS sequence"/>
</dbReference>
<dbReference type="HOGENOM" id="CLU_3178010_0_0_1"/>
<reference evidence="2" key="1">
    <citation type="submission" date="2013-02" db="EMBL/GenBank/DDBJ databases">
        <authorList>
            <consortium name="The Broad Institute Genome Sequencing Platform"/>
            <person name="Cuomo C."/>
            <person name="Becnel J."/>
            <person name="Sanscrainte N."/>
            <person name="Walker B."/>
            <person name="Young S.K."/>
            <person name="Zeng Q."/>
            <person name="Gargeya S."/>
            <person name="Fitzgerald M."/>
            <person name="Haas B."/>
            <person name="Abouelleil A."/>
            <person name="Alvarado L."/>
            <person name="Arachchi H.M."/>
            <person name="Berlin A.M."/>
            <person name="Chapman S.B."/>
            <person name="Dewar J."/>
            <person name="Goldberg J."/>
            <person name="Griggs A."/>
            <person name="Gujja S."/>
            <person name="Hansen M."/>
            <person name="Howarth C."/>
            <person name="Imamovic A."/>
            <person name="Larimer J."/>
            <person name="McCowan C."/>
            <person name="Murphy C."/>
            <person name="Neiman D."/>
            <person name="Pearson M."/>
            <person name="Priest M."/>
            <person name="Roberts A."/>
            <person name="Saif S."/>
            <person name="Shea T."/>
            <person name="Sisk P."/>
            <person name="Sykes S."/>
            <person name="Wortman J."/>
            <person name="Nusbaum C."/>
            <person name="Birren B."/>
        </authorList>
    </citation>
    <scope>NUCLEOTIDE SEQUENCE [LARGE SCALE GENOMIC DNA]</scope>
    <source>
        <strain evidence="2">PRA339</strain>
    </source>
</reference>
<proteinExistence type="predicted"/>
<evidence type="ECO:0000313" key="1">
    <source>
        <dbReference type="EMBL" id="KCZ82458.1"/>
    </source>
</evidence>
<accession>A0A059F591</accession>
<gene>
    <name evidence="1" type="ORF">H312_00116</name>
</gene>
<organism evidence="1 2">
    <name type="scientific">Anncaliia algerae PRA339</name>
    <dbReference type="NCBI Taxonomy" id="1288291"/>
    <lineage>
        <taxon>Eukaryota</taxon>
        <taxon>Fungi</taxon>
        <taxon>Fungi incertae sedis</taxon>
        <taxon>Microsporidia</taxon>
        <taxon>Tubulinosematoidea</taxon>
        <taxon>Tubulinosematidae</taxon>
        <taxon>Anncaliia</taxon>
    </lineage>
</organism>
<dbReference type="EMBL" id="KK365130">
    <property type="protein sequence ID" value="KCZ82458.1"/>
    <property type="molecule type" value="Genomic_DNA"/>
</dbReference>
<protein>
    <submittedName>
        <fullName evidence="1">Uncharacterized protein</fullName>
    </submittedName>
</protein>
<keyword evidence="2" id="KW-1185">Reference proteome</keyword>
<dbReference type="VEuPathDB" id="MicrosporidiaDB:H312_00116"/>
<sequence>MQNINQTDYKNRLAHAKSLKNLPDNIEVLCKDNNLLVLDCILDLLLK</sequence>
<dbReference type="AlphaFoldDB" id="A0A059F591"/>
<evidence type="ECO:0000313" key="2">
    <source>
        <dbReference type="Proteomes" id="UP000030655"/>
    </source>
</evidence>
<reference evidence="1 2" key="2">
    <citation type="submission" date="2014-03" db="EMBL/GenBank/DDBJ databases">
        <title>The Genome Sequence of Anncaliia algerae insect isolate PRA339.</title>
        <authorList>
            <consortium name="The Broad Institute Genome Sequencing Platform"/>
            <consortium name="The Broad Institute Genome Sequencing Center for Infectious Disease"/>
            <person name="Cuomo C."/>
            <person name="Becnel J."/>
            <person name="Sanscrainte N."/>
            <person name="Walker B."/>
            <person name="Young S.K."/>
            <person name="Zeng Q."/>
            <person name="Gargeya S."/>
            <person name="Fitzgerald M."/>
            <person name="Haas B."/>
            <person name="Abouelleil A."/>
            <person name="Alvarado L."/>
            <person name="Arachchi H.M."/>
            <person name="Berlin A.M."/>
            <person name="Chapman S.B."/>
            <person name="Dewar J."/>
            <person name="Goldberg J."/>
            <person name="Griggs A."/>
            <person name="Gujja S."/>
            <person name="Hansen M."/>
            <person name="Howarth C."/>
            <person name="Imamovic A."/>
            <person name="Larimer J."/>
            <person name="McCowan C."/>
            <person name="Murphy C."/>
            <person name="Neiman D."/>
            <person name="Pearson M."/>
            <person name="Priest M."/>
            <person name="Roberts A."/>
            <person name="Saif S."/>
            <person name="Shea T."/>
            <person name="Sisk P."/>
            <person name="Sykes S."/>
            <person name="Wortman J."/>
            <person name="Nusbaum C."/>
            <person name="Birren B."/>
        </authorList>
    </citation>
    <scope>NUCLEOTIDE SEQUENCE [LARGE SCALE GENOMIC DNA]</scope>
    <source>
        <strain evidence="1 2">PRA339</strain>
    </source>
</reference>